<dbReference type="EMBL" id="JAEHOC010000002">
    <property type="protein sequence ID" value="KAG2444697.1"/>
    <property type="molecule type" value="Genomic_DNA"/>
</dbReference>
<evidence type="ECO:0000256" key="8">
    <source>
        <dbReference type="PIRSR" id="PIRSR601273-2"/>
    </source>
</evidence>
<evidence type="ECO:0000256" key="3">
    <source>
        <dbReference type="ARBA" id="ARBA00011995"/>
    </source>
</evidence>
<feature type="compositionally biased region" description="Acidic residues" evidence="9">
    <location>
        <begin position="13"/>
        <end position="27"/>
    </location>
</feature>
<keyword evidence="6 8" id="KW-0408">Iron</keyword>
<proteinExistence type="inferred from homology"/>
<dbReference type="Gene3D" id="1.10.800.10">
    <property type="entry name" value="Aromatic amino acid hydroxylase"/>
    <property type="match status" value="1"/>
</dbReference>
<dbReference type="GO" id="GO:0005506">
    <property type="term" value="F:iron ion binding"/>
    <property type="evidence" value="ECO:0007669"/>
    <property type="project" value="InterPro"/>
</dbReference>
<dbReference type="InterPro" id="IPR036329">
    <property type="entry name" value="Aro-AA_hydroxylase_C_sf"/>
</dbReference>
<feature type="binding site" evidence="8">
    <location>
        <position position="224"/>
    </location>
    <ligand>
        <name>Fe cation</name>
        <dbReference type="ChEBI" id="CHEBI:24875"/>
    </ligand>
</feature>
<feature type="binding site" evidence="8">
    <location>
        <position position="269"/>
    </location>
    <ligand>
        <name>Fe cation</name>
        <dbReference type="ChEBI" id="CHEBI:24875"/>
    </ligand>
</feature>
<evidence type="ECO:0000256" key="2">
    <source>
        <dbReference type="ARBA" id="ARBA00009712"/>
    </source>
</evidence>
<organism evidence="11 12">
    <name type="scientific">Chlamydomonas incerta</name>
    <dbReference type="NCBI Taxonomy" id="51695"/>
    <lineage>
        <taxon>Eukaryota</taxon>
        <taxon>Viridiplantae</taxon>
        <taxon>Chlorophyta</taxon>
        <taxon>core chlorophytes</taxon>
        <taxon>Chlorophyceae</taxon>
        <taxon>CS clade</taxon>
        <taxon>Chlamydomonadales</taxon>
        <taxon>Chlamydomonadaceae</taxon>
        <taxon>Chlamydomonas</taxon>
    </lineage>
</organism>
<feature type="region of interest" description="Disordered" evidence="9">
    <location>
        <begin position="1"/>
        <end position="44"/>
    </location>
</feature>
<keyword evidence="5" id="KW-0560">Oxidoreductase</keyword>
<evidence type="ECO:0000313" key="12">
    <source>
        <dbReference type="Proteomes" id="UP000650467"/>
    </source>
</evidence>
<evidence type="ECO:0000256" key="6">
    <source>
        <dbReference type="ARBA" id="ARBA00023004"/>
    </source>
</evidence>
<dbReference type="PROSITE" id="PS51410">
    <property type="entry name" value="BH4_AAA_HYDROXYL_2"/>
    <property type="match status" value="1"/>
</dbReference>
<dbReference type="InterPro" id="IPR001273">
    <property type="entry name" value="ArAA_hydroxylase"/>
</dbReference>
<evidence type="ECO:0000256" key="4">
    <source>
        <dbReference type="ARBA" id="ARBA00022723"/>
    </source>
</evidence>
<comment type="cofactor">
    <cofactor evidence="1 8">
        <name>Fe(2+)</name>
        <dbReference type="ChEBI" id="CHEBI:29033"/>
    </cofactor>
</comment>
<keyword evidence="4 8" id="KW-0479">Metal-binding</keyword>
<keyword evidence="7" id="KW-0503">Monooxygenase</keyword>
<dbReference type="InterPro" id="IPR019774">
    <property type="entry name" value="Aromatic-AA_hydroxylase_C"/>
</dbReference>
<dbReference type="GO" id="GO:0004505">
    <property type="term" value="F:phenylalanine 4-monooxygenase activity"/>
    <property type="evidence" value="ECO:0007669"/>
    <property type="project" value="UniProtKB-EC"/>
</dbReference>
<dbReference type="InterPro" id="IPR036951">
    <property type="entry name" value="ArAA_hydroxylase_sf"/>
</dbReference>
<evidence type="ECO:0000256" key="7">
    <source>
        <dbReference type="ARBA" id="ARBA00023033"/>
    </source>
</evidence>
<dbReference type="AlphaFoldDB" id="A0A836B1F8"/>
<evidence type="ECO:0000256" key="9">
    <source>
        <dbReference type="SAM" id="MobiDB-lite"/>
    </source>
</evidence>
<protein>
    <recommendedName>
        <fullName evidence="3">phenylalanine 4-monooxygenase</fullName>
        <ecNumber evidence="3">1.14.16.1</ecNumber>
    </recommendedName>
</protein>
<dbReference type="PANTHER" id="PTHR11473">
    <property type="entry name" value="AROMATIC AMINO ACID HYDROXYLASE"/>
    <property type="match status" value="1"/>
</dbReference>
<dbReference type="PANTHER" id="PTHR11473:SF24">
    <property type="entry name" value="PHENYLALANINE-4-HYDROXYLASE"/>
    <property type="match status" value="1"/>
</dbReference>
<gene>
    <name evidence="11" type="ORF">HXX76_001441</name>
</gene>
<dbReference type="SUPFAM" id="SSF56534">
    <property type="entry name" value="Aromatic aminoacid monoxygenases, catalytic and oligomerization domains"/>
    <property type="match status" value="1"/>
</dbReference>
<dbReference type="EC" id="1.14.16.1" evidence="3"/>
<evidence type="ECO:0000256" key="5">
    <source>
        <dbReference type="ARBA" id="ARBA00023002"/>
    </source>
</evidence>
<evidence type="ECO:0000259" key="10">
    <source>
        <dbReference type="PROSITE" id="PS51410"/>
    </source>
</evidence>
<dbReference type="PROSITE" id="PS00367">
    <property type="entry name" value="BH4_AAA_HYDROXYL_1"/>
    <property type="match status" value="1"/>
</dbReference>
<sequence>MLRLPSPRCVSIIEEEEEEEEEDDEQVAEQTAAEQAAAEQAAAAGKRNAIAQASTASGAATSTSQRILSIQDVDNGQILGFGADLAEDHPGFHDPAYKQRRTWLAELAKTHRIGTPIPDVAYSPDEVATWDAVLEELSELLPQHACREYLRCLPLFDFRKGKVPQLEEMNAVLRATTGWSVRPVAGLMHPRHFLGGLAFKHFHSTQYMRHPSKPSYTPEPDVVHELIGHVPLLADPDYARLIQSIGLASLAADDKQIWHLTKVYWYTVEFGVVREGDQVKAFGAGILSSYGELAHMASGGAALERLDPFQPQPRMSYKDGFQKRYFVLDSFAEGSELLRSYAASLALPESLRGDASVA</sequence>
<feature type="compositionally biased region" description="Low complexity" evidence="9">
    <location>
        <begin position="28"/>
        <end position="44"/>
    </location>
</feature>
<comment type="caution">
    <text evidence="11">The sequence shown here is derived from an EMBL/GenBank/DDBJ whole genome shotgun (WGS) entry which is preliminary data.</text>
</comment>
<dbReference type="OrthoDB" id="983542at2759"/>
<evidence type="ECO:0000256" key="1">
    <source>
        <dbReference type="ARBA" id="ARBA00001954"/>
    </source>
</evidence>
<reference evidence="11" key="1">
    <citation type="journal article" date="2020" name="bioRxiv">
        <title>Comparative genomics of Chlamydomonas.</title>
        <authorList>
            <person name="Craig R.J."/>
            <person name="Hasan A.R."/>
            <person name="Ness R.W."/>
            <person name="Keightley P.D."/>
        </authorList>
    </citation>
    <scope>NUCLEOTIDE SEQUENCE</scope>
    <source>
        <strain evidence="11">SAG 7.73</strain>
    </source>
</reference>
<dbReference type="InterPro" id="IPR018301">
    <property type="entry name" value="ArAA_hydroxylase_Fe/CU_BS"/>
</dbReference>
<accession>A0A836B1F8</accession>
<evidence type="ECO:0000313" key="11">
    <source>
        <dbReference type="EMBL" id="KAG2444697.1"/>
    </source>
</evidence>
<feature type="binding site" evidence="8">
    <location>
        <position position="229"/>
    </location>
    <ligand>
        <name>Fe cation</name>
        <dbReference type="ChEBI" id="CHEBI:24875"/>
    </ligand>
</feature>
<name>A0A836B1F8_CHLIN</name>
<dbReference type="Pfam" id="PF00351">
    <property type="entry name" value="Biopterin_H"/>
    <property type="match status" value="1"/>
</dbReference>
<keyword evidence="12" id="KW-1185">Reference proteome</keyword>
<dbReference type="PRINTS" id="PR00372">
    <property type="entry name" value="FYWHYDRXLASE"/>
</dbReference>
<feature type="domain" description="Biopterin-dependent aromatic amino acid hydroxylase family profile" evidence="10">
    <location>
        <begin position="49"/>
        <end position="358"/>
    </location>
</feature>
<comment type="similarity">
    <text evidence="2">Belongs to the biopterin-dependent aromatic amino acid hydroxylase family.</text>
</comment>
<dbReference type="Proteomes" id="UP000650467">
    <property type="component" value="Unassembled WGS sequence"/>
</dbReference>